<evidence type="ECO:0000256" key="1">
    <source>
        <dbReference type="ARBA" id="ARBA00004251"/>
    </source>
</evidence>
<dbReference type="Gene3D" id="3.80.10.10">
    <property type="entry name" value="Ribonuclease Inhibitor"/>
    <property type="match status" value="4"/>
</dbReference>
<comment type="similarity">
    <text evidence="2">Belongs to the RLP family.</text>
</comment>
<dbReference type="GO" id="GO:0005886">
    <property type="term" value="C:plasma membrane"/>
    <property type="evidence" value="ECO:0007669"/>
    <property type="project" value="UniProtKB-SubCell"/>
</dbReference>
<evidence type="ECO:0000256" key="11">
    <source>
        <dbReference type="ARBA" id="ARBA00023180"/>
    </source>
</evidence>
<dbReference type="InterPro" id="IPR013210">
    <property type="entry name" value="LRR_N_plant-typ"/>
</dbReference>
<dbReference type="FunFam" id="3.80.10.10:FF:000095">
    <property type="entry name" value="LRR receptor-like serine/threonine-protein kinase GSO1"/>
    <property type="match status" value="2"/>
</dbReference>
<keyword evidence="11" id="KW-0325">Glycoprotein</keyword>
<evidence type="ECO:0000256" key="6">
    <source>
        <dbReference type="ARBA" id="ARBA00022729"/>
    </source>
</evidence>
<dbReference type="SMART" id="SM00369">
    <property type="entry name" value="LRR_TYP"/>
    <property type="match status" value="8"/>
</dbReference>
<reference evidence="15" key="1">
    <citation type="journal article" date="2022" name="Plant J.">
        <title>Strategies of tolerance reflected in two North American maple genomes.</title>
        <authorList>
            <person name="McEvoy S.L."/>
            <person name="Sezen U.U."/>
            <person name="Trouern-Trend A."/>
            <person name="McMahon S.M."/>
            <person name="Schaberg P.G."/>
            <person name="Yang J."/>
            <person name="Wegrzyn J.L."/>
            <person name="Swenson N.G."/>
        </authorList>
    </citation>
    <scope>NUCLEOTIDE SEQUENCE</scope>
    <source>
        <strain evidence="15">91603</strain>
    </source>
</reference>
<evidence type="ECO:0000313" key="15">
    <source>
        <dbReference type="EMBL" id="KAI9185439.1"/>
    </source>
</evidence>
<dbReference type="FunFam" id="3.80.10.10:FF:000111">
    <property type="entry name" value="LRR receptor-like serine/threonine-protein kinase ERECTA"/>
    <property type="match status" value="1"/>
</dbReference>
<keyword evidence="9 12" id="KW-0472">Membrane</keyword>
<dbReference type="SUPFAM" id="SSF52058">
    <property type="entry name" value="L domain-like"/>
    <property type="match status" value="2"/>
</dbReference>
<keyword evidence="3" id="KW-1003">Cell membrane</keyword>
<dbReference type="EMBL" id="JAJSOW010000100">
    <property type="protein sequence ID" value="KAI9185439.1"/>
    <property type="molecule type" value="Genomic_DNA"/>
</dbReference>
<dbReference type="PANTHER" id="PTHR48063:SF98">
    <property type="entry name" value="LRR RECEPTOR-LIKE SERINE_THREONINE-PROTEIN KINASE FLS2"/>
    <property type="match status" value="1"/>
</dbReference>
<feature type="transmembrane region" description="Helical" evidence="12">
    <location>
        <begin position="687"/>
        <end position="709"/>
    </location>
</feature>
<keyword evidence="6 13" id="KW-0732">Signal</keyword>
<keyword evidence="8 12" id="KW-1133">Transmembrane helix</keyword>
<evidence type="ECO:0000256" key="9">
    <source>
        <dbReference type="ARBA" id="ARBA00023136"/>
    </source>
</evidence>
<dbReference type="InterPro" id="IPR046956">
    <property type="entry name" value="RLP23-like"/>
</dbReference>
<comment type="caution">
    <text evidence="15">The sequence shown here is derived from an EMBL/GenBank/DDBJ whole genome shotgun (WGS) entry which is preliminary data.</text>
</comment>
<evidence type="ECO:0000256" key="2">
    <source>
        <dbReference type="ARBA" id="ARBA00009592"/>
    </source>
</evidence>
<reference evidence="15" key="2">
    <citation type="submission" date="2023-02" db="EMBL/GenBank/DDBJ databases">
        <authorList>
            <person name="Swenson N.G."/>
            <person name="Wegrzyn J.L."/>
            <person name="Mcevoy S.L."/>
        </authorList>
    </citation>
    <scope>NUCLEOTIDE SEQUENCE</scope>
    <source>
        <strain evidence="15">91603</strain>
        <tissue evidence="15">Leaf</tissue>
    </source>
</reference>
<evidence type="ECO:0000259" key="14">
    <source>
        <dbReference type="Pfam" id="PF08263"/>
    </source>
</evidence>
<accession>A0AAD5J472</accession>
<evidence type="ECO:0000256" key="7">
    <source>
        <dbReference type="ARBA" id="ARBA00022737"/>
    </source>
</evidence>
<gene>
    <name evidence="15" type="ORF">LWI28_007242</name>
</gene>
<dbReference type="Pfam" id="PF08263">
    <property type="entry name" value="LRRNT_2"/>
    <property type="match status" value="1"/>
</dbReference>
<name>A0AAD5J472_ACENE</name>
<dbReference type="InterPro" id="IPR003591">
    <property type="entry name" value="Leu-rich_rpt_typical-subtyp"/>
</dbReference>
<sequence length="736" mass="82869">MISFLSLLFLELLAVATITVSFSNGSTYVGCHQSEREALLSFKHDLNDTSNRLSSWVGDHGDCCKWDAVVCSNFTGNVLELHLGNPFNNYSSDAEYEVYERSQLRGKISSSLLDLKHLVYLDLSYNDFEGVQIPRFLGSMSNLRYLNLTKSFFAGMIPHQLGNLSTLQYLDLSHDSFIYAESLSWLSGLSSLKHLDMTYVSLTVASDWLLEINKLSSLTVLRLSGCRLQHIPLSPFPNFTSSLITLDLSSNRFDNTSIPSWVFSLRNLEFLGLGGNNFKGPIPDGLQNLTSLQHLDLSYNYFNSSIPNQLSRIRSLESLDLSYNSNLQGPLPLITYPYALTLDLSNNVFSGSIAQFLCHKIIEPRETQVLKLGSNSFSGELPNCWMNWQYLYVLELSDNNFTGILPFSIGNLSVLQSLHLRNNKFFGEIPLSLKNCTELVTLDIGENEFSGNIPTWIGERFSELVILNLRSNKFDGLLPREFCHLTSLQIMDLAYNNLSGSIPSCIRNFSAMAAMNYSKGNSIQYYTEGYESYIEDALLVIKGKTSKYKSILNLVRNMDLSKNKFSGEIPMEVTSLCALQSLNLSYNSLTGRIPETIGDMREIESLDLSANRLFGEIPQSITSLTFLDNLNLSNNKLIGRIPLGTQLQSFNASSFTGNELCGSPLKNCTVATVPTPRHENGEQEVDWFYVSMALGFMVGFWSLIGPLLINRRWRYMYCRFLDRIGDKLYFGVRKLC</sequence>
<evidence type="ECO:0000256" key="4">
    <source>
        <dbReference type="ARBA" id="ARBA00022614"/>
    </source>
</evidence>
<dbReference type="InterPro" id="IPR032675">
    <property type="entry name" value="LRR_dom_sf"/>
</dbReference>
<feature type="signal peptide" evidence="13">
    <location>
        <begin position="1"/>
        <end position="16"/>
    </location>
</feature>
<evidence type="ECO:0000256" key="3">
    <source>
        <dbReference type="ARBA" id="ARBA00022475"/>
    </source>
</evidence>
<evidence type="ECO:0000313" key="16">
    <source>
        <dbReference type="Proteomes" id="UP001064489"/>
    </source>
</evidence>
<evidence type="ECO:0000256" key="12">
    <source>
        <dbReference type="SAM" id="Phobius"/>
    </source>
</evidence>
<feature type="chain" id="PRO_5042071089" description="Leucine-rich repeat-containing N-terminal plant-type domain-containing protein" evidence="13">
    <location>
        <begin position="17"/>
        <end position="736"/>
    </location>
</feature>
<keyword evidence="5 12" id="KW-0812">Transmembrane</keyword>
<dbReference type="AlphaFoldDB" id="A0AAD5J472"/>
<keyword evidence="16" id="KW-1185">Reference proteome</keyword>
<dbReference type="InterPro" id="IPR001611">
    <property type="entry name" value="Leu-rich_rpt"/>
</dbReference>
<dbReference type="Pfam" id="PF00560">
    <property type="entry name" value="LRR_1"/>
    <property type="match status" value="2"/>
</dbReference>
<evidence type="ECO:0000256" key="10">
    <source>
        <dbReference type="ARBA" id="ARBA00023170"/>
    </source>
</evidence>
<protein>
    <recommendedName>
        <fullName evidence="14">Leucine-rich repeat-containing N-terminal plant-type domain-containing protein</fullName>
    </recommendedName>
</protein>
<keyword evidence="7" id="KW-0677">Repeat</keyword>
<proteinExistence type="inferred from homology"/>
<evidence type="ECO:0000256" key="13">
    <source>
        <dbReference type="SAM" id="SignalP"/>
    </source>
</evidence>
<organism evidence="15 16">
    <name type="scientific">Acer negundo</name>
    <name type="common">Box elder</name>
    <dbReference type="NCBI Taxonomy" id="4023"/>
    <lineage>
        <taxon>Eukaryota</taxon>
        <taxon>Viridiplantae</taxon>
        <taxon>Streptophyta</taxon>
        <taxon>Embryophyta</taxon>
        <taxon>Tracheophyta</taxon>
        <taxon>Spermatophyta</taxon>
        <taxon>Magnoliopsida</taxon>
        <taxon>eudicotyledons</taxon>
        <taxon>Gunneridae</taxon>
        <taxon>Pentapetalae</taxon>
        <taxon>rosids</taxon>
        <taxon>malvids</taxon>
        <taxon>Sapindales</taxon>
        <taxon>Sapindaceae</taxon>
        <taxon>Hippocastanoideae</taxon>
        <taxon>Acereae</taxon>
        <taxon>Acer</taxon>
    </lineage>
</organism>
<dbReference type="Proteomes" id="UP001064489">
    <property type="component" value="Chromosome 3"/>
</dbReference>
<evidence type="ECO:0000256" key="5">
    <source>
        <dbReference type="ARBA" id="ARBA00022692"/>
    </source>
</evidence>
<keyword evidence="10" id="KW-0675">Receptor</keyword>
<comment type="subcellular location">
    <subcellularLocation>
        <location evidence="1">Cell membrane</location>
        <topology evidence="1">Single-pass type I membrane protein</topology>
    </subcellularLocation>
</comment>
<feature type="domain" description="Leucine-rich repeat-containing N-terminal plant-type" evidence="14">
    <location>
        <begin position="32"/>
        <end position="72"/>
    </location>
</feature>
<dbReference type="PANTHER" id="PTHR48063">
    <property type="entry name" value="LRR RECEPTOR-LIKE KINASE"/>
    <property type="match status" value="1"/>
</dbReference>
<dbReference type="Pfam" id="PF13855">
    <property type="entry name" value="LRR_8"/>
    <property type="match status" value="5"/>
</dbReference>
<keyword evidence="4" id="KW-0433">Leucine-rich repeat</keyword>
<evidence type="ECO:0000256" key="8">
    <source>
        <dbReference type="ARBA" id="ARBA00022989"/>
    </source>
</evidence>